<evidence type="ECO:0000313" key="4">
    <source>
        <dbReference type="Proteomes" id="UP000246085"/>
    </source>
</evidence>
<keyword evidence="5" id="KW-1185">Reference proteome</keyword>
<dbReference type="KEGG" id="bvz:BRAD3257_6169"/>
<protein>
    <recommendedName>
        <fullName evidence="6">Cupin domain-containing protein</fullName>
    </recommendedName>
</protein>
<evidence type="ECO:0000313" key="5">
    <source>
        <dbReference type="Proteomes" id="UP000669317"/>
    </source>
</evidence>
<dbReference type="Proteomes" id="UP000246085">
    <property type="component" value="Chromosome BRAD3257"/>
</dbReference>
<dbReference type="EMBL" id="JAGIKT010000026">
    <property type="protein sequence ID" value="MBP0112138.1"/>
    <property type="molecule type" value="Genomic_DNA"/>
</dbReference>
<keyword evidence="1" id="KW-0732">Signal</keyword>
<evidence type="ECO:0008006" key="6">
    <source>
        <dbReference type="Google" id="ProtNLM"/>
    </source>
</evidence>
<evidence type="ECO:0000313" key="2">
    <source>
        <dbReference type="EMBL" id="MBP0112138.1"/>
    </source>
</evidence>
<proteinExistence type="predicted"/>
<organism evidence="3 4">
    <name type="scientific">Bradyrhizobium vignae</name>
    <dbReference type="NCBI Taxonomy" id="1549949"/>
    <lineage>
        <taxon>Bacteria</taxon>
        <taxon>Pseudomonadati</taxon>
        <taxon>Pseudomonadota</taxon>
        <taxon>Alphaproteobacteria</taxon>
        <taxon>Hyphomicrobiales</taxon>
        <taxon>Nitrobacteraceae</taxon>
        <taxon>Bradyrhizobium</taxon>
    </lineage>
</organism>
<reference evidence="3 4" key="1">
    <citation type="submission" date="2018-03" db="EMBL/GenBank/DDBJ databases">
        <authorList>
            <person name="Gully D."/>
        </authorList>
    </citation>
    <scope>NUCLEOTIDE SEQUENCE [LARGE SCALE GENOMIC DNA]</scope>
    <source>
        <strain evidence="3">ORS3257</strain>
    </source>
</reference>
<sequence>MRTPVFAAIAALAATIVTTSSLAQTASMCSGLADAAAWAESREAVTAAPRNHKVIYETANLRVLEVTVLPGEREASHHHRWPSVMVVDSRPTYTNYDKDGKVFQSVVQGQQSVELPLMVRLPAQAEHAIENTGNKPFHAIRIEYKRLCDQ</sequence>
<dbReference type="InterPro" id="IPR011051">
    <property type="entry name" value="RmlC_Cupin_sf"/>
</dbReference>
<dbReference type="InterPro" id="IPR014710">
    <property type="entry name" value="RmlC-like_jellyroll"/>
</dbReference>
<dbReference type="SUPFAM" id="SSF51182">
    <property type="entry name" value="RmlC-like cupins"/>
    <property type="match status" value="1"/>
</dbReference>
<evidence type="ECO:0000313" key="3">
    <source>
        <dbReference type="EMBL" id="SPP97083.1"/>
    </source>
</evidence>
<evidence type="ECO:0000256" key="1">
    <source>
        <dbReference type="SAM" id="SignalP"/>
    </source>
</evidence>
<dbReference type="Proteomes" id="UP000669317">
    <property type="component" value="Unassembled WGS sequence"/>
</dbReference>
<dbReference type="EMBL" id="LS398110">
    <property type="protein sequence ID" value="SPP97083.1"/>
    <property type="molecule type" value="Genomic_DNA"/>
</dbReference>
<gene>
    <name evidence="3" type="ORF">BRAD3257_6169</name>
    <name evidence="2" type="ORF">JWS04_13800</name>
</gene>
<accession>A0A2U3Q6L6</accession>
<dbReference type="Gene3D" id="2.60.120.10">
    <property type="entry name" value="Jelly Rolls"/>
    <property type="match status" value="1"/>
</dbReference>
<feature type="signal peptide" evidence="1">
    <location>
        <begin position="1"/>
        <end position="23"/>
    </location>
</feature>
<feature type="chain" id="PRO_5015657168" description="Cupin domain-containing protein" evidence="1">
    <location>
        <begin position="24"/>
        <end position="150"/>
    </location>
</feature>
<dbReference type="AlphaFoldDB" id="A0A2U3Q6L6"/>
<reference evidence="2 5" key="2">
    <citation type="submission" date="2021-03" db="EMBL/GenBank/DDBJ databases">
        <title>Genome Sequence of Bradyrhizobium vignae strain ISRA400.</title>
        <authorList>
            <person name="Tisa L.S."/>
            <person name="Svistoonoff S."/>
            <person name="Hocher V."/>
            <person name="Fall S."/>
            <person name="Zaiya A."/>
            <person name="Naing D."/>
            <person name="Niang N."/>
            <person name="Diouf A."/>
            <person name="Dasylva M.C."/>
            <person name="Toure O."/>
            <person name="Gueye M."/>
            <person name="Gully D."/>
            <person name="Tisseyre P."/>
            <person name="Simpson S."/>
            <person name="Morris K."/>
            <person name="Thomas W.K."/>
        </authorList>
    </citation>
    <scope>NUCLEOTIDE SEQUENCE [LARGE SCALE GENOMIC DNA]</scope>
    <source>
        <strain evidence="2 5">ISRA400</strain>
    </source>
</reference>
<name>A0A2U3Q6L6_9BRAD</name>